<evidence type="ECO:0000313" key="2">
    <source>
        <dbReference type="Proteomes" id="UP000215902"/>
    </source>
</evidence>
<organism evidence="1 2">
    <name type="scientific">Macrostomum lignano</name>
    <dbReference type="NCBI Taxonomy" id="282301"/>
    <lineage>
        <taxon>Eukaryota</taxon>
        <taxon>Metazoa</taxon>
        <taxon>Spiralia</taxon>
        <taxon>Lophotrochozoa</taxon>
        <taxon>Platyhelminthes</taxon>
        <taxon>Rhabditophora</taxon>
        <taxon>Macrostomorpha</taxon>
        <taxon>Macrostomida</taxon>
        <taxon>Macrostomidae</taxon>
        <taxon>Macrostomum</taxon>
    </lineage>
</organism>
<dbReference type="EMBL" id="NIVC01001950">
    <property type="protein sequence ID" value="PAA62323.1"/>
    <property type="molecule type" value="Genomic_DNA"/>
</dbReference>
<accession>A0A267ELB2</accession>
<reference evidence="1 2" key="1">
    <citation type="submission" date="2017-06" db="EMBL/GenBank/DDBJ databases">
        <title>A platform for efficient transgenesis in Macrostomum lignano, a flatworm model organism for stem cell research.</title>
        <authorList>
            <person name="Berezikov E."/>
        </authorList>
    </citation>
    <scope>NUCLEOTIDE SEQUENCE [LARGE SCALE GENOMIC DNA]</scope>
    <source>
        <strain evidence="1">DV1</strain>
        <tissue evidence="1">Whole organism</tissue>
    </source>
</reference>
<dbReference type="OrthoDB" id="687730at2759"/>
<sequence length="336" mass="35856">TVQVTTVNFVNRRKRTAANLDRRRPASSSAVSGSIIIIGSAAEDAVRLTAWLRHDSIDQVTADTLQLVFAQVANTTNNGSAVTGAAVKARVVFPTGDFLTVSLMDDGLGFDAEADDRIFTGAVTADQLTLVGDHSVTVSLLAPVQRVTSAGKFTVLKLYKGTARPTPGRITDLRVDMMVVKQRLWLTFTAPGDRAYTGTASSFELRASMQPEQLEAAFNSSLLIARLPGQPAGSPVQLNLSSAQFPAHFGNFTFYLSVAAVSNDNLTGQPAMPVGAMFDYPSNWNSQADDTTVGPATTPPISVLATDTSEAYPWQDIPSDKTFLRHSGATPVKKFS</sequence>
<name>A0A267ELB2_9PLAT</name>
<protein>
    <submittedName>
        <fullName evidence="1">Uncharacterized protein</fullName>
    </submittedName>
</protein>
<comment type="caution">
    <text evidence="1">The sequence shown here is derived from an EMBL/GenBank/DDBJ whole genome shotgun (WGS) entry which is preliminary data.</text>
</comment>
<dbReference type="Proteomes" id="UP000215902">
    <property type="component" value="Unassembled WGS sequence"/>
</dbReference>
<dbReference type="AlphaFoldDB" id="A0A267ELB2"/>
<feature type="non-terminal residue" evidence="1">
    <location>
        <position position="1"/>
    </location>
</feature>
<keyword evidence="2" id="KW-1185">Reference proteome</keyword>
<evidence type="ECO:0000313" key="1">
    <source>
        <dbReference type="EMBL" id="PAA62323.1"/>
    </source>
</evidence>
<proteinExistence type="predicted"/>
<gene>
    <name evidence="1" type="ORF">BOX15_Mlig021454g1</name>
</gene>